<keyword evidence="3" id="KW-1185">Reference proteome</keyword>
<dbReference type="InterPro" id="IPR055323">
    <property type="entry name" value="C57A10.07/YOR238W"/>
</dbReference>
<feature type="chain" id="PRO_5035172171" description="DUF218 domain-containing protein" evidence="1">
    <location>
        <begin position="22"/>
        <end position="264"/>
    </location>
</feature>
<dbReference type="EMBL" id="WIWV01000068">
    <property type="protein sequence ID" value="KAF7715073.1"/>
    <property type="molecule type" value="Genomic_DNA"/>
</dbReference>
<dbReference type="AlphaFoldDB" id="A0A8J8W0G5"/>
<keyword evidence="1" id="KW-0732">Signal</keyword>
<dbReference type="PANTHER" id="PTHR28110">
    <property type="entry name" value="TRANSMEMBRANE PROTEIN"/>
    <property type="match status" value="1"/>
</dbReference>
<sequence>MFNHLIIVCCHAIYLGGPTHGADESEWLIESFQKAETPTFIAHAKAGLRELAQDPHGLLVLSGGPTKESQMKLSEGQSYLNLVRENDYFADELDITAEIKSRTITETLATDSYQNVLFSMIRFHSHTGAWPSRVTVVTHEFKRARFMELHFPALGLLPHSDHKKSRTHPGVSVIGINPPEEVTPPEVLVRSESAKGFGLWKQDLYGVGSELAQKRLARGWSPTKIEDVCANADLSSSVKELLSWNGGKGNEWFQKMAELPWYKG</sequence>
<evidence type="ECO:0000313" key="2">
    <source>
        <dbReference type="EMBL" id="KAF7715073.1"/>
    </source>
</evidence>
<evidence type="ECO:0000313" key="3">
    <source>
        <dbReference type="Proteomes" id="UP000631181"/>
    </source>
</evidence>
<name>A0A8J8W0G5_9EURO</name>
<dbReference type="GO" id="GO:0005737">
    <property type="term" value="C:cytoplasm"/>
    <property type="evidence" value="ECO:0007669"/>
    <property type="project" value="TreeGrafter"/>
</dbReference>
<dbReference type="OrthoDB" id="4347at2759"/>
<evidence type="ECO:0000256" key="1">
    <source>
        <dbReference type="SAM" id="SignalP"/>
    </source>
</evidence>
<evidence type="ECO:0008006" key="4">
    <source>
        <dbReference type="Google" id="ProtNLM"/>
    </source>
</evidence>
<gene>
    <name evidence="2" type="ORF">PECM_007432</name>
</gene>
<accession>A0A8J8W0G5</accession>
<dbReference type="PANTHER" id="PTHR28110:SF1">
    <property type="entry name" value="TRANSMEMBRANE PROTEIN"/>
    <property type="match status" value="1"/>
</dbReference>
<proteinExistence type="predicted"/>
<comment type="caution">
    <text evidence="2">The sequence shown here is derived from an EMBL/GenBank/DDBJ whole genome shotgun (WGS) entry which is preliminary data.</text>
</comment>
<feature type="signal peptide" evidence="1">
    <location>
        <begin position="1"/>
        <end position="21"/>
    </location>
</feature>
<dbReference type="Proteomes" id="UP000631181">
    <property type="component" value="Unassembled WGS sequence"/>
</dbReference>
<protein>
    <recommendedName>
        <fullName evidence="4">DUF218 domain-containing protein</fullName>
    </recommendedName>
</protein>
<reference evidence="2" key="1">
    <citation type="journal article" date="2020" name="Front. Microbiol.">
        <title>Gene regulatory networks of Penicillium echinulatum 2HH and Penicillium oxalicum 114-2 inferred by a computational biology approach.</title>
        <authorList>
            <person name="Lenz A.R."/>
            <person name="Galan-Vasquez E."/>
            <person name="Balbinot E."/>
            <person name="De Abreu F.P."/>
            <person name="De Oliveira N.S."/>
            <person name="Da Rosa L.O."/>
            <person name="De Avila E Silva S."/>
            <person name="Camassola M."/>
            <person name="Dillon A.J.P."/>
            <person name="Perez-Rueda E."/>
        </authorList>
    </citation>
    <scope>NUCLEOTIDE SEQUENCE</scope>
    <source>
        <strain evidence="2">S1M29</strain>
    </source>
</reference>
<organism evidence="2 3">
    <name type="scientific">Penicillium ucsense</name>
    <dbReference type="NCBI Taxonomy" id="2839758"/>
    <lineage>
        <taxon>Eukaryota</taxon>
        <taxon>Fungi</taxon>
        <taxon>Dikarya</taxon>
        <taxon>Ascomycota</taxon>
        <taxon>Pezizomycotina</taxon>
        <taxon>Eurotiomycetes</taxon>
        <taxon>Eurotiomycetidae</taxon>
        <taxon>Eurotiales</taxon>
        <taxon>Aspergillaceae</taxon>
        <taxon>Penicillium</taxon>
    </lineage>
</organism>